<evidence type="ECO:0000256" key="1">
    <source>
        <dbReference type="SAM" id="Coils"/>
    </source>
</evidence>
<dbReference type="AlphaFoldDB" id="A0AAW2X3T8"/>
<proteinExistence type="predicted"/>
<feature type="coiled-coil region" evidence="1">
    <location>
        <begin position="163"/>
        <end position="218"/>
    </location>
</feature>
<protein>
    <submittedName>
        <fullName evidence="2">Uncharacterized protein</fullName>
    </submittedName>
</protein>
<accession>A0AAW2X3T8</accession>
<keyword evidence="1" id="KW-0175">Coiled coil</keyword>
<organism evidence="2">
    <name type="scientific">Sesamum latifolium</name>
    <dbReference type="NCBI Taxonomy" id="2727402"/>
    <lineage>
        <taxon>Eukaryota</taxon>
        <taxon>Viridiplantae</taxon>
        <taxon>Streptophyta</taxon>
        <taxon>Embryophyta</taxon>
        <taxon>Tracheophyta</taxon>
        <taxon>Spermatophyta</taxon>
        <taxon>Magnoliopsida</taxon>
        <taxon>eudicotyledons</taxon>
        <taxon>Gunneridae</taxon>
        <taxon>Pentapetalae</taxon>
        <taxon>asterids</taxon>
        <taxon>lamiids</taxon>
        <taxon>Lamiales</taxon>
        <taxon>Pedaliaceae</taxon>
        <taxon>Sesamum</taxon>
    </lineage>
</organism>
<comment type="caution">
    <text evidence="2">The sequence shown here is derived from an EMBL/GenBank/DDBJ whole genome shotgun (WGS) entry which is preliminary data.</text>
</comment>
<evidence type="ECO:0000313" key="2">
    <source>
        <dbReference type="EMBL" id="KAL0447929.1"/>
    </source>
</evidence>
<dbReference type="EMBL" id="JACGWN010000006">
    <property type="protein sequence ID" value="KAL0447929.1"/>
    <property type="molecule type" value="Genomic_DNA"/>
</dbReference>
<sequence>MASYLANISGMSTGLPPPLQLPGPQGGLRPPAIKEENVLPLPCLGLLPRSQGLALLPFLPVALSASLLPHLPLPLLLGIGSLRFPSSPAGRLYNHLMLSSEKEGASARATNILKVALSPEDRRLMSSLSSEDLDRMLTLVLAKGKILSRPPGESSQAQGDVHMRKLEGRVERLLGEVAKVKDSRKVAVGRYQQAEREVKKLQREVKALKKDHAEELQTVANQIWKRIPQYRGRKELPGGLLGQPPCFI</sequence>
<name>A0AAW2X3T8_9LAMI</name>
<gene>
    <name evidence="2" type="ORF">Slati_1920800</name>
</gene>
<reference evidence="2" key="2">
    <citation type="journal article" date="2024" name="Plant">
        <title>Genomic evolution and insights into agronomic trait innovations of Sesamum species.</title>
        <authorList>
            <person name="Miao H."/>
            <person name="Wang L."/>
            <person name="Qu L."/>
            <person name="Liu H."/>
            <person name="Sun Y."/>
            <person name="Le M."/>
            <person name="Wang Q."/>
            <person name="Wei S."/>
            <person name="Zheng Y."/>
            <person name="Lin W."/>
            <person name="Duan Y."/>
            <person name="Cao H."/>
            <person name="Xiong S."/>
            <person name="Wang X."/>
            <person name="Wei L."/>
            <person name="Li C."/>
            <person name="Ma Q."/>
            <person name="Ju M."/>
            <person name="Zhao R."/>
            <person name="Li G."/>
            <person name="Mu C."/>
            <person name="Tian Q."/>
            <person name="Mei H."/>
            <person name="Zhang T."/>
            <person name="Gao T."/>
            <person name="Zhang H."/>
        </authorList>
    </citation>
    <scope>NUCLEOTIDE SEQUENCE</scope>
    <source>
        <strain evidence="2">KEN1</strain>
    </source>
</reference>
<reference evidence="2" key="1">
    <citation type="submission" date="2020-06" db="EMBL/GenBank/DDBJ databases">
        <authorList>
            <person name="Li T."/>
            <person name="Hu X."/>
            <person name="Zhang T."/>
            <person name="Song X."/>
            <person name="Zhang H."/>
            <person name="Dai N."/>
            <person name="Sheng W."/>
            <person name="Hou X."/>
            <person name="Wei L."/>
        </authorList>
    </citation>
    <scope>NUCLEOTIDE SEQUENCE</scope>
    <source>
        <strain evidence="2">KEN1</strain>
        <tissue evidence="2">Leaf</tissue>
    </source>
</reference>